<dbReference type="GO" id="GO:0043420">
    <property type="term" value="P:anthranilate metabolic process"/>
    <property type="evidence" value="ECO:0007669"/>
    <property type="project" value="TreeGrafter"/>
</dbReference>
<dbReference type="PANTHER" id="PTHR14084">
    <property type="entry name" value="KYNURENINASE"/>
    <property type="match status" value="1"/>
</dbReference>
<dbReference type="UniPathway" id="UPA00334">
    <property type="reaction ID" value="UER00455"/>
</dbReference>
<dbReference type="EC" id="3.7.1.3" evidence="4 5"/>
<accession>A0A6J4UB51</accession>
<dbReference type="InterPro" id="IPR015424">
    <property type="entry name" value="PyrdxlP-dep_Trfase"/>
</dbReference>
<evidence type="ECO:0000256" key="2">
    <source>
        <dbReference type="ARBA" id="ARBA00022801"/>
    </source>
</evidence>
<comment type="subunit">
    <text evidence="4 6">Homodimer.</text>
</comment>
<comment type="pathway">
    <text evidence="4 6">Cofactor biosynthesis; NAD(+) biosynthesis; quinolinate from L-kynurenine: step 2/3.</text>
</comment>
<feature type="binding site" evidence="4">
    <location>
        <position position="223"/>
    </location>
    <ligand>
        <name>pyridoxal 5'-phosphate</name>
        <dbReference type="ChEBI" id="CHEBI:597326"/>
    </ligand>
</feature>
<feature type="modified residue" description="N6-(pyridoxal phosphate)lysine" evidence="4">
    <location>
        <position position="246"/>
    </location>
</feature>
<dbReference type="SUPFAM" id="SSF53383">
    <property type="entry name" value="PLP-dependent transferases"/>
    <property type="match status" value="1"/>
</dbReference>
<evidence type="ECO:0000256" key="5">
    <source>
        <dbReference type="NCBIfam" id="TIGR01814"/>
    </source>
</evidence>
<comment type="catalytic activity">
    <reaction evidence="6">
        <text>3-hydroxy-L-kynurenine + H2O = 3-hydroxyanthranilate + L-alanine + H(+)</text>
        <dbReference type="Rhea" id="RHEA:25143"/>
        <dbReference type="ChEBI" id="CHEBI:15377"/>
        <dbReference type="ChEBI" id="CHEBI:15378"/>
        <dbReference type="ChEBI" id="CHEBI:36559"/>
        <dbReference type="ChEBI" id="CHEBI:57972"/>
        <dbReference type="ChEBI" id="CHEBI:58125"/>
        <dbReference type="EC" id="3.7.1.3"/>
    </reaction>
</comment>
<keyword evidence="3 4" id="KW-0663">Pyridoxal phosphate</keyword>
<reference evidence="7" key="1">
    <citation type="submission" date="2020-02" db="EMBL/GenBank/DDBJ databases">
        <authorList>
            <person name="Meier V. D."/>
        </authorList>
    </citation>
    <scope>NUCLEOTIDE SEQUENCE</scope>
    <source>
        <strain evidence="7">AVDCRST_MAG73</strain>
    </source>
</reference>
<feature type="binding site" evidence="4">
    <location>
        <position position="302"/>
    </location>
    <ligand>
        <name>pyridoxal 5'-phosphate</name>
        <dbReference type="ChEBI" id="CHEBI:597326"/>
    </ligand>
</feature>
<gene>
    <name evidence="4" type="primary">kynU</name>
    <name evidence="7" type="ORF">AVDCRST_MAG73-2405</name>
</gene>
<dbReference type="AlphaFoldDB" id="A0A6J4UB51"/>
<dbReference type="UniPathway" id="UPA00253">
    <property type="reaction ID" value="UER00329"/>
</dbReference>
<keyword evidence="1 4" id="KW-0662">Pyridine nucleotide biosynthesis</keyword>
<dbReference type="NCBIfam" id="TIGR01814">
    <property type="entry name" value="kynureninase"/>
    <property type="match status" value="1"/>
</dbReference>
<keyword evidence="2 4" id="KW-0378">Hydrolase</keyword>
<dbReference type="GO" id="GO:0005737">
    <property type="term" value="C:cytoplasm"/>
    <property type="evidence" value="ECO:0007669"/>
    <property type="project" value="UniProtKB-UniRule"/>
</dbReference>
<dbReference type="InterPro" id="IPR010111">
    <property type="entry name" value="Kynureninase"/>
</dbReference>
<dbReference type="Gene3D" id="3.40.640.10">
    <property type="entry name" value="Type I PLP-dependent aspartate aminotransferase-like (Major domain)"/>
    <property type="match status" value="1"/>
</dbReference>
<dbReference type="InterPro" id="IPR015422">
    <property type="entry name" value="PyrdxlP-dep_Trfase_small"/>
</dbReference>
<dbReference type="PIRSF" id="PIRSF038800">
    <property type="entry name" value="KYNU"/>
    <property type="match status" value="1"/>
</dbReference>
<feature type="binding site" evidence="4">
    <location>
        <position position="111"/>
    </location>
    <ligand>
        <name>pyridoxal 5'-phosphate</name>
        <dbReference type="ChEBI" id="CHEBI:597326"/>
    </ligand>
</feature>
<dbReference type="InterPro" id="IPR015421">
    <property type="entry name" value="PyrdxlP-dep_Trfase_major"/>
</dbReference>
<feature type="binding site" evidence="4">
    <location>
        <position position="220"/>
    </location>
    <ligand>
        <name>pyridoxal 5'-phosphate</name>
        <dbReference type="ChEBI" id="CHEBI:597326"/>
    </ligand>
</feature>
<evidence type="ECO:0000313" key="7">
    <source>
        <dbReference type="EMBL" id="CAA9545905.1"/>
    </source>
</evidence>
<dbReference type="GO" id="GO:0019441">
    <property type="term" value="P:L-tryptophan catabolic process to kynurenine"/>
    <property type="evidence" value="ECO:0007669"/>
    <property type="project" value="TreeGrafter"/>
</dbReference>
<dbReference type="GO" id="GO:0097053">
    <property type="term" value="P:L-kynurenine catabolic process"/>
    <property type="evidence" value="ECO:0007669"/>
    <property type="project" value="UniProtKB-UniRule"/>
</dbReference>
<organism evidence="7">
    <name type="scientific">uncultured Thermomicrobiales bacterium</name>
    <dbReference type="NCBI Taxonomy" id="1645740"/>
    <lineage>
        <taxon>Bacteria</taxon>
        <taxon>Pseudomonadati</taxon>
        <taxon>Thermomicrobiota</taxon>
        <taxon>Thermomicrobia</taxon>
        <taxon>Thermomicrobiales</taxon>
        <taxon>environmental samples</taxon>
    </lineage>
</organism>
<dbReference type="HAMAP" id="MF_01970">
    <property type="entry name" value="Kynureninase"/>
    <property type="match status" value="1"/>
</dbReference>
<dbReference type="PANTHER" id="PTHR14084:SF0">
    <property type="entry name" value="KYNURENINASE"/>
    <property type="match status" value="1"/>
</dbReference>
<comment type="similarity">
    <text evidence="4 6">Belongs to the kynureninase family.</text>
</comment>
<dbReference type="GO" id="GO:0030170">
    <property type="term" value="F:pyridoxal phosphate binding"/>
    <property type="evidence" value="ECO:0007669"/>
    <property type="project" value="UniProtKB-UniRule"/>
</dbReference>
<dbReference type="GO" id="GO:0009435">
    <property type="term" value="P:NAD+ biosynthetic process"/>
    <property type="evidence" value="ECO:0007669"/>
    <property type="project" value="UniProtKB-UniRule"/>
</dbReference>
<evidence type="ECO:0000256" key="6">
    <source>
        <dbReference type="PIRNR" id="PIRNR038800"/>
    </source>
</evidence>
<comment type="pathway">
    <text evidence="4 6">Amino-acid degradation; L-kynurenine degradation; L-alanine and anthranilate from L-kynurenine: step 1/1.</text>
</comment>
<feature type="binding site" evidence="4">
    <location>
        <begin position="139"/>
        <end position="142"/>
    </location>
    <ligand>
        <name>pyridoxal 5'-phosphate</name>
        <dbReference type="ChEBI" id="CHEBI:597326"/>
    </ligand>
</feature>
<comment type="caution">
    <text evidence="4">Lacks conserved residue(s) required for the propagation of feature annotation.</text>
</comment>
<comment type="catalytic activity">
    <reaction evidence="4 6">
        <text>L-kynurenine + H2O = anthranilate + L-alanine + H(+)</text>
        <dbReference type="Rhea" id="RHEA:16813"/>
        <dbReference type="ChEBI" id="CHEBI:15377"/>
        <dbReference type="ChEBI" id="CHEBI:15378"/>
        <dbReference type="ChEBI" id="CHEBI:16567"/>
        <dbReference type="ChEBI" id="CHEBI:57959"/>
        <dbReference type="ChEBI" id="CHEBI:57972"/>
        <dbReference type="EC" id="3.7.1.3"/>
    </reaction>
</comment>
<name>A0A6J4UB51_9BACT</name>
<feature type="binding site" evidence="4">
    <location>
        <position position="245"/>
    </location>
    <ligand>
        <name>pyridoxal 5'-phosphate</name>
        <dbReference type="ChEBI" id="CHEBI:597326"/>
    </ligand>
</feature>
<evidence type="ECO:0000256" key="3">
    <source>
        <dbReference type="ARBA" id="ARBA00022898"/>
    </source>
</evidence>
<sequence length="438" mass="48034">MAQDTVIDTRHDLVAEDHARALDAADPLARFRERFYLPPGGGIYLDGNSLGLLSTDAEAEVLRALDEWKRLGIDGWMRGNPPWYWNGEELGKRVAPLVGAAPDQVVVTGTTTVNIHALVGTFYRPAGARRKIVATGLDFPSDVYALQSQIRLQGGDPARDLVLVPSRDGRTLEEDDLIAAFTGTVGLALLPSVLYRSGQLLDMERLTAAARERGVLIGFDCAHSIGAVPHRFDDWGVDFAVWCSYKYLNAGPGSVAGLYVNRRHFGTEPGLAGWWGYQKERQFDMAHHWEGAVGAGAWQISTGPLLSTAPLFGSIRIHEEAGMGALRAKSLAQTAYLMDLLDAMGLTAAPYHYRIGTPRQPERRGGHVAVEHDAGPRIARALKARGVVPDFRPPNVVRLAPIPLYTSYHELWRAAHHLRQIVEREEHLAGDDGREIVA</sequence>
<evidence type="ECO:0000256" key="4">
    <source>
        <dbReference type="HAMAP-Rule" id="MF_01970"/>
    </source>
</evidence>
<dbReference type="Gene3D" id="3.90.1150.10">
    <property type="entry name" value="Aspartate Aminotransferase, domain 1"/>
    <property type="match status" value="1"/>
</dbReference>
<proteinExistence type="inferred from homology"/>
<protein>
    <recommendedName>
        <fullName evidence="4 5">Kynureninase</fullName>
        <ecNumber evidence="4 5">3.7.1.3</ecNumber>
    </recommendedName>
    <alternativeName>
        <fullName evidence="4">L-kynurenine hydrolase</fullName>
    </alternativeName>
</protein>
<comment type="function">
    <text evidence="4 6">Catalyzes the cleavage of L-kynurenine (L-Kyn) and L-3-hydroxykynurenine (L-3OHKyn) into anthranilic acid (AA) and 3-hydroxyanthranilic acid (3-OHAA), respectively.</text>
</comment>
<dbReference type="GO" id="GO:0019805">
    <property type="term" value="P:quinolinate biosynthetic process"/>
    <property type="evidence" value="ECO:0007669"/>
    <property type="project" value="UniProtKB-UniRule"/>
</dbReference>
<dbReference type="Pfam" id="PF22580">
    <property type="entry name" value="KYNU_C"/>
    <property type="match status" value="1"/>
</dbReference>
<comment type="cofactor">
    <cofactor evidence="4 6">
        <name>pyridoxal 5'-phosphate</name>
        <dbReference type="ChEBI" id="CHEBI:597326"/>
    </cofactor>
</comment>
<dbReference type="GO" id="GO:0030429">
    <property type="term" value="F:kynureninase activity"/>
    <property type="evidence" value="ECO:0007669"/>
    <property type="project" value="UniProtKB-UniRule"/>
</dbReference>
<feature type="binding site" evidence="4">
    <location>
        <position position="112"/>
    </location>
    <ligand>
        <name>pyridoxal 5'-phosphate</name>
        <dbReference type="ChEBI" id="CHEBI:597326"/>
    </ligand>
</feature>
<evidence type="ECO:0000256" key="1">
    <source>
        <dbReference type="ARBA" id="ARBA00022642"/>
    </source>
</evidence>
<feature type="binding site" evidence="4">
    <location>
        <position position="274"/>
    </location>
    <ligand>
        <name>pyridoxal 5'-phosphate</name>
        <dbReference type="ChEBI" id="CHEBI:597326"/>
    </ligand>
</feature>
<dbReference type="EMBL" id="CADCWE010000156">
    <property type="protein sequence ID" value="CAA9545905.1"/>
    <property type="molecule type" value="Genomic_DNA"/>
</dbReference>